<sequence>MAIVRPSDRLDRADVRAALAKGLAFLERVQLDGGEFRVVTSLRRDMAGDCEPDPSIFPTALIAHCLSFAPAANLMRDRGLAFLLAQRDRHGLWRHWTRDHPFFRQLPPDMDDTCCVSAALAAAGSTDGADPALLIANRDAQGMFLTWIMPRARWTGRAHMRVTLPQLRHLVTLWFFFKKTSAAPGDVDAGVNANCLHYLGSFPGDGRVVERLVEILRRDGEPDADKWYENPFVLWYFFARALGGRSEEARSLLLARLDAATPTSALEIALSVAARLYCGAMPSDELIDALLARQSSDGSWPRAPVYFGGRERRRDGSLAPAHPDTPHWGSEELTTGFCIEALARVSRTEAA</sequence>
<dbReference type="InterPro" id="IPR008930">
    <property type="entry name" value="Terpenoid_cyclase/PrenylTrfase"/>
</dbReference>
<proteinExistence type="predicted"/>
<organism evidence="1">
    <name type="scientific">hydrothermal vent metagenome</name>
    <dbReference type="NCBI Taxonomy" id="652676"/>
    <lineage>
        <taxon>unclassified sequences</taxon>
        <taxon>metagenomes</taxon>
        <taxon>ecological metagenomes</taxon>
    </lineage>
</organism>
<name>A0A160TJR4_9ZZZZ</name>
<dbReference type="Gene3D" id="1.50.10.20">
    <property type="match status" value="1"/>
</dbReference>
<dbReference type="SUPFAM" id="SSF48239">
    <property type="entry name" value="Terpenoid cyclases/Protein prenyltransferases"/>
    <property type="match status" value="1"/>
</dbReference>
<protein>
    <submittedName>
        <fullName evidence="1">Uncharacterized protein</fullName>
    </submittedName>
</protein>
<evidence type="ECO:0000313" key="1">
    <source>
        <dbReference type="EMBL" id="CUS44117.1"/>
    </source>
</evidence>
<dbReference type="EMBL" id="CZQE01000113">
    <property type="protein sequence ID" value="CUS44117.1"/>
    <property type="molecule type" value="Genomic_DNA"/>
</dbReference>
<gene>
    <name evidence="1" type="ORF">MGWOODY_Smn2429</name>
</gene>
<accession>A0A160TJR4</accession>
<dbReference type="AlphaFoldDB" id="A0A160TJR4"/>
<reference evidence="1" key="1">
    <citation type="submission" date="2015-10" db="EMBL/GenBank/DDBJ databases">
        <authorList>
            <person name="Gilbert D.G."/>
        </authorList>
    </citation>
    <scope>NUCLEOTIDE SEQUENCE</scope>
</reference>